<protein>
    <recommendedName>
        <fullName evidence="3">Polymer-forming cytoskeletal protein</fullName>
    </recommendedName>
</protein>
<sequence length="232" mass="24447">MERNNLKINGSGSAAGGTYHNVVIKGEGTIGAGLDCAKFRCYGTSVLSGDAKVQSLHIYGEAEVTGRLKADKAKIYGTAEISGNADISETAVKGILTIGGNLTGDECDIKGTAAVKGDCEAERFTLNGNLEINGLLNAGEVDVALRFGQSSVGEIGGTAIKVRNKRGLFKKNSGFLSAKVIEGDDIYLENTSAGIVRGNRVRIGPGCRIETVEYNSDYHVSDKAEVKENRQI</sequence>
<gene>
    <name evidence="1" type="ORF">EQZ20_05250</name>
</gene>
<dbReference type="AlphaFoldDB" id="A0AAJ3YWK1"/>
<name>A0AAJ3YWK1_9BACI</name>
<dbReference type="GeneID" id="82852087"/>
<accession>A0AAJ3YWK1</accession>
<evidence type="ECO:0008006" key="3">
    <source>
        <dbReference type="Google" id="ProtNLM"/>
    </source>
</evidence>
<evidence type="ECO:0000313" key="2">
    <source>
        <dbReference type="Proteomes" id="UP000288675"/>
    </source>
</evidence>
<dbReference type="Proteomes" id="UP000288675">
    <property type="component" value="Chromosome"/>
</dbReference>
<dbReference type="RefSeq" id="WP_046132978.1">
    <property type="nucleotide sequence ID" value="NZ_CP035232.1"/>
</dbReference>
<dbReference type="EMBL" id="CP035232">
    <property type="protein sequence ID" value="QAT64371.1"/>
    <property type="molecule type" value="Genomic_DNA"/>
</dbReference>
<organism evidence="1 2">
    <name type="scientific">Bacillus glycinifermentans</name>
    <dbReference type="NCBI Taxonomy" id="1664069"/>
    <lineage>
        <taxon>Bacteria</taxon>
        <taxon>Bacillati</taxon>
        <taxon>Bacillota</taxon>
        <taxon>Bacilli</taxon>
        <taxon>Bacillales</taxon>
        <taxon>Bacillaceae</taxon>
        <taxon>Bacillus</taxon>
    </lineage>
</organism>
<dbReference type="KEGG" id="bgy:BGLY_0976"/>
<proteinExistence type="predicted"/>
<evidence type="ECO:0000313" key="1">
    <source>
        <dbReference type="EMBL" id="QAT64371.1"/>
    </source>
</evidence>
<reference evidence="1 2" key="1">
    <citation type="submission" date="2019-01" db="EMBL/GenBank/DDBJ databases">
        <title>Genome sequence of Bacillus glycinifermentans SRCM103574.</title>
        <authorList>
            <person name="Kong H.-J."/>
            <person name="Jeong S.-Y."/>
            <person name="Jeong D.-Y."/>
        </authorList>
    </citation>
    <scope>NUCLEOTIDE SEQUENCE [LARGE SCALE GENOMIC DNA]</scope>
    <source>
        <strain evidence="1 2">SRCM103574</strain>
    </source>
</reference>